<protein>
    <submittedName>
        <fullName evidence="3">Alpha/beta hydrolase</fullName>
    </submittedName>
</protein>
<evidence type="ECO:0000256" key="1">
    <source>
        <dbReference type="ARBA" id="ARBA00022801"/>
    </source>
</evidence>
<dbReference type="InterPro" id="IPR049492">
    <property type="entry name" value="BD-FAE-like_dom"/>
</dbReference>
<proteinExistence type="predicted"/>
<organism evidence="3 4">
    <name type="scientific">Anaerostipes butyraticus</name>
    <dbReference type="NCBI Taxonomy" id="645466"/>
    <lineage>
        <taxon>Bacteria</taxon>
        <taxon>Bacillati</taxon>
        <taxon>Bacillota</taxon>
        <taxon>Clostridia</taxon>
        <taxon>Lachnospirales</taxon>
        <taxon>Lachnospiraceae</taxon>
        <taxon>Anaerostipes</taxon>
    </lineage>
</organism>
<dbReference type="AlphaFoldDB" id="A0A916Q816"/>
<feature type="domain" description="BD-FAE-like" evidence="2">
    <location>
        <begin position="41"/>
        <end position="240"/>
    </location>
</feature>
<dbReference type="PANTHER" id="PTHR48081:SF13">
    <property type="entry name" value="ALPHA_BETA HYDROLASE"/>
    <property type="match status" value="1"/>
</dbReference>
<keyword evidence="1 3" id="KW-0378">Hydrolase</keyword>
<evidence type="ECO:0000313" key="3">
    <source>
        <dbReference type="EMBL" id="GFO84781.1"/>
    </source>
</evidence>
<evidence type="ECO:0000259" key="2">
    <source>
        <dbReference type="Pfam" id="PF20434"/>
    </source>
</evidence>
<dbReference type="InterPro" id="IPR029058">
    <property type="entry name" value="AB_hydrolase_fold"/>
</dbReference>
<dbReference type="Proteomes" id="UP000613208">
    <property type="component" value="Unassembled WGS sequence"/>
</dbReference>
<dbReference type="InterPro" id="IPR050300">
    <property type="entry name" value="GDXG_lipolytic_enzyme"/>
</dbReference>
<dbReference type="EMBL" id="BLYI01000027">
    <property type="protein sequence ID" value="GFO84781.1"/>
    <property type="molecule type" value="Genomic_DNA"/>
</dbReference>
<dbReference type="RefSeq" id="WP_201310499.1">
    <property type="nucleotide sequence ID" value="NZ_BLYI01000027.1"/>
</dbReference>
<dbReference type="GO" id="GO:0016787">
    <property type="term" value="F:hydrolase activity"/>
    <property type="evidence" value="ECO:0007669"/>
    <property type="project" value="UniProtKB-KW"/>
</dbReference>
<dbReference type="Pfam" id="PF20434">
    <property type="entry name" value="BD-FAE"/>
    <property type="match status" value="1"/>
</dbReference>
<comment type="caution">
    <text evidence="3">The sequence shown here is derived from an EMBL/GenBank/DDBJ whole genome shotgun (WGS) entry which is preliminary data.</text>
</comment>
<dbReference type="SUPFAM" id="SSF53474">
    <property type="entry name" value="alpha/beta-Hydrolases"/>
    <property type="match status" value="1"/>
</dbReference>
<dbReference type="Gene3D" id="3.40.50.1820">
    <property type="entry name" value="alpha/beta hydrolase"/>
    <property type="match status" value="1"/>
</dbReference>
<sequence>MTEIFRNREQFLEEEPEIDVKQFRKTRLDLPYADQSVNQILDIFYPDEGEGPFPLVMLFHGGAFVTGHKRSHYIKSMCLPVTQGYAVATIEYRLCQEAKWPAQLIDGKAAVRYLRRHAKELDLDPERFAVWGNSAGGLATQLIAVTGDRADCDDLTVGERASSEIQCAIAWYTMSELCSAEQFGTEFTELLGYHPVLYPERTCRVSPIRYVDEHCPPMLLQHGMDDAVVDYHQSVYMYEKIKEVCGEDRAVLDLFEGEPHGSPKMKSDENIKKCIDFLDKHFFEGSNPYRKPFRRILIAGEDDTEE</sequence>
<gene>
    <name evidence="3" type="ORF">ANBU17_11280</name>
</gene>
<name>A0A916Q816_9FIRM</name>
<reference evidence="3" key="1">
    <citation type="submission" date="2020-06" db="EMBL/GenBank/DDBJ databases">
        <title>Characterization of fructooligosaccharide metabolism and fructooligosaccharide-degrading enzymes in human commensal butyrate producers.</title>
        <authorList>
            <person name="Tanno H."/>
            <person name="Fujii T."/>
            <person name="Hirano K."/>
            <person name="Maeno S."/>
            <person name="Tonozuka T."/>
            <person name="Sakamoto M."/>
            <person name="Ohkuma M."/>
            <person name="Tochio T."/>
            <person name="Endo A."/>
        </authorList>
    </citation>
    <scope>NUCLEOTIDE SEQUENCE</scope>
    <source>
        <strain evidence="3">JCM 17466</strain>
    </source>
</reference>
<dbReference type="PANTHER" id="PTHR48081">
    <property type="entry name" value="AB HYDROLASE SUPERFAMILY PROTEIN C4A8.06C"/>
    <property type="match status" value="1"/>
</dbReference>
<keyword evidence="4" id="KW-1185">Reference proteome</keyword>
<evidence type="ECO:0000313" key="4">
    <source>
        <dbReference type="Proteomes" id="UP000613208"/>
    </source>
</evidence>
<accession>A0A916Q816</accession>